<feature type="signal peptide" evidence="2">
    <location>
        <begin position="1"/>
        <end position="21"/>
    </location>
</feature>
<protein>
    <submittedName>
        <fullName evidence="4">Elastin-like</fullName>
    </submittedName>
</protein>
<organism evidence="3 4">
    <name type="scientific">Octodon degus</name>
    <name type="common">Degu</name>
    <name type="synonym">Sciurus degus</name>
    <dbReference type="NCBI Taxonomy" id="10160"/>
    <lineage>
        <taxon>Eukaryota</taxon>
        <taxon>Metazoa</taxon>
        <taxon>Chordata</taxon>
        <taxon>Craniata</taxon>
        <taxon>Vertebrata</taxon>
        <taxon>Euteleostomi</taxon>
        <taxon>Mammalia</taxon>
        <taxon>Eutheria</taxon>
        <taxon>Euarchontoglires</taxon>
        <taxon>Glires</taxon>
        <taxon>Rodentia</taxon>
        <taxon>Hystricomorpha</taxon>
        <taxon>Octodontidae</taxon>
        <taxon>Octodon</taxon>
    </lineage>
</organism>
<keyword evidence="2" id="KW-0732">Signal</keyword>
<evidence type="ECO:0000313" key="3">
    <source>
        <dbReference type="Proteomes" id="UP000515203"/>
    </source>
</evidence>
<dbReference type="GeneID" id="111815769"/>
<sequence length="208" mass="20914">MGTWALSAALFFCLTPETLQGGLPLLPVGLRKGLGSPNGYRSGYGPPSGLEAGFGKSAKPQKPGYGTRPGAAAFLGVGAQPGAGEDMKYQKLRLGNGNGIGAGPFLGVRVQPGFAYGNGLAAHPGFEGVGKLGKPGLGNRNKLDTGAFPGARTQAGYGGDVKPQQPGLPGQDSYGAGLLIPINHGPDRKLSTSPSPPKPPSLQDTGPS</sequence>
<evidence type="ECO:0000313" key="4">
    <source>
        <dbReference type="RefSeq" id="XP_023567177.1"/>
    </source>
</evidence>
<accession>A0A6P6E4S3</accession>
<name>A0A6P6E4S3_OCTDE</name>
<dbReference type="InParanoid" id="A0A6P6E4S3"/>
<dbReference type="AlphaFoldDB" id="A0A6P6E4S3"/>
<evidence type="ECO:0000256" key="1">
    <source>
        <dbReference type="SAM" id="MobiDB-lite"/>
    </source>
</evidence>
<feature type="region of interest" description="Disordered" evidence="1">
    <location>
        <begin position="146"/>
        <end position="208"/>
    </location>
</feature>
<reference evidence="4" key="1">
    <citation type="submission" date="2025-08" db="UniProtKB">
        <authorList>
            <consortium name="RefSeq"/>
        </authorList>
    </citation>
    <scope>IDENTIFICATION</scope>
</reference>
<evidence type="ECO:0000256" key="2">
    <source>
        <dbReference type="SAM" id="SignalP"/>
    </source>
</evidence>
<gene>
    <name evidence="4" type="primary">LOC111815769</name>
</gene>
<keyword evidence="3" id="KW-1185">Reference proteome</keyword>
<dbReference type="Proteomes" id="UP000515203">
    <property type="component" value="Unplaced"/>
</dbReference>
<feature type="chain" id="PRO_5028176849" evidence="2">
    <location>
        <begin position="22"/>
        <end position="208"/>
    </location>
</feature>
<dbReference type="RefSeq" id="XP_023567177.1">
    <property type="nucleotide sequence ID" value="XM_023711409.1"/>
</dbReference>
<dbReference type="OrthoDB" id="9451380at2759"/>
<proteinExistence type="predicted"/>